<name>A0AAD8VWL7_LOLMU</name>
<dbReference type="Gene3D" id="1.20.1280.50">
    <property type="match status" value="1"/>
</dbReference>
<dbReference type="SMART" id="SM00256">
    <property type="entry name" value="FBOX"/>
    <property type="match status" value="1"/>
</dbReference>
<dbReference type="PANTHER" id="PTHR33110">
    <property type="entry name" value="F-BOX/KELCH-REPEAT PROTEIN-RELATED"/>
    <property type="match status" value="1"/>
</dbReference>
<dbReference type="Pfam" id="PF12937">
    <property type="entry name" value="F-box-like"/>
    <property type="match status" value="1"/>
</dbReference>
<protein>
    <recommendedName>
        <fullName evidence="1">F-box domain-containing protein</fullName>
    </recommendedName>
</protein>
<evidence type="ECO:0000313" key="2">
    <source>
        <dbReference type="EMBL" id="KAK1626790.1"/>
    </source>
</evidence>
<dbReference type="InterPro" id="IPR001810">
    <property type="entry name" value="F-box_dom"/>
</dbReference>
<accession>A0AAD8VWL7</accession>
<keyword evidence="3" id="KW-1185">Reference proteome</keyword>
<evidence type="ECO:0000259" key="1">
    <source>
        <dbReference type="SMART" id="SM00256"/>
    </source>
</evidence>
<proteinExistence type="predicted"/>
<dbReference type="EMBL" id="JAUUTY010000005">
    <property type="protein sequence ID" value="KAK1626790.1"/>
    <property type="molecule type" value="Genomic_DNA"/>
</dbReference>
<dbReference type="SUPFAM" id="SSF81383">
    <property type="entry name" value="F-box domain"/>
    <property type="match status" value="1"/>
</dbReference>
<feature type="domain" description="F-box" evidence="1">
    <location>
        <begin position="17"/>
        <end position="58"/>
    </location>
</feature>
<reference evidence="2" key="1">
    <citation type="submission" date="2023-07" db="EMBL/GenBank/DDBJ databases">
        <title>A chromosome-level genome assembly of Lolium multiflorum.</title>
        <authorList>
            <person name="Chen Y."/>
            <person name="Copetti D."/>
            <person name="Kolliker R."/>
            <person name="Studer B."/>
        </authorList>
    </citation>
    <scope>NUCLEOTIDE SEQUENCE</scope>
    <source>
        <strain evidence="2">02402/16</strain>
        <tissue evidence="2">Leaf</tissue>
    </source>
</reference>
<dbReference type="PANTHER" id="PTHR33110:SF108">
    <property type="entry name" value="OS11G0154200 PROTEIN"/>
    <property type="match status" value="1"/>
</dbReference>
<organism evidence="2 3">
    <name type="scientific">Lolium multiflorum</name>
    <name type="common">Italian ryegrass</name>
    <name type="synonym">Lolium perenne subsp. multiflorum</name>
    <dbReference type="NCBI Taxonomy" id="4521"/>
    <lineage>
        <taxon>Eukaryota</taxon>
        <taxon>Viridiplantae</taxon>
        <taxon>Streptophyta</taxon>
        <taxon>Embryophyta</taxon>
        <taxon>Tracheophyta</taxon>
        <taxon>Spermatophyta</taxon>
        <taxon>Magnoliopsida</taxon>
        <taxon>Liliopsida</taxon>
        <taxon>Poales</taxon>
        <taxon>Poaceae</taxon>
        <taxon>BOP clade</taxon>
        <taxon>Pooideae</taxon>
        <taxon>Poodae</taxon>
        <taxon>Poeae</taxon>
        <taxon>Poeae Chloroplast Group 2 (Poeae type)</taxon>
        <taxon>Loliodinae</taxon>
        <taxon>Loliinae</taxon>
        <taxon>Lolium</taxon>
    </lineage>
</organism>
<dbReference type="AlphaFoldDB" id="A0AAD8VWL7"/>
<dbReference type="Proteomes" id="UP001231189">
    <property type="component" value="Unassembled WGS sequence"/>
</dbReference>
<comment type="caution">
    <text evidence="2">The sequence shown here is derived from an EMBL/GenBank/DDBJ whole genome shotgun (WGS) entry which is preliminary data.</text>
</comment>
<dbReference type="Pfam" id="PF03478">
    <property type="entry name" value="Beta-prop_KIB1-4"/>
    <property type="match status" value="1"/>
</dbReference>
<dbReference type="InterPro" id="IPR005174">
    <property type="entry name" value="KIB1-4_b-propeller"/>
</dbReference>
<dbReference type="InterPro" id="IPR036047">
    <property type="entry name" value="F-box-like_dom_sf"/>
</dbReference>
<evidence type="ECO:0000313" key="3">
    <source>
        <dbReference type="Proteomes" id="UP001231189"/>
    </source>
</evidence>
<sequence>MGLCLGKTASSSPWPHLPPEIAGLILACLPSHDDRISFGAVCRNWRFAAQQQRPILPPAMPWISLGGGAYQSITDGKVRRTGRAVVSFGSRLMYEHRGQFYLRDPSLSEIEIPRHYHRCTGGCDDGGAHDPCATAEALRLIGTAGIGNAMHKVVVCSSSLVAAIVYPAVGRSDAVFCFAFFRPGATSQPSWAICTPVHHYNYKDMVLYREKIFALSLCEGPFVHELGQPCHAERIIKNSPPPPPGIDTMAVFPAVVKHYMLVSSDGRKLLMARWNLPPGSQMSLQVFEADLERREWTEVKDLDGRVLFLSMTCSRALAGSSTELYDEGFRGGNRVFILGIDWALEQARMDNSVDGVPSYCVYDMMSGKLNLVSLGRVPPTMRNPTSEWFFPSE</sequence>
<gene>
    <name evidence="2" type="ORF">QYE76_001105</name>
</gene>